<dbReference type="Proteomes" id="UP000431744">
    <property type="component" value="Unassembled WGS sequence"/>
</dbReference>
<sequence>MAIEQWLVEGQKTIDIERIRRVKANLVGGSLAVLAHDEPQARVEVTSTSVRNLKVAVDGDTLIIDHPQLSLGDVTEGAKTLWHRPEAVISVLVPQHCDVDVKAASAEVLVVGVTGDVRLNTAAGEQFIDSTTGELTLGTVDAEISVRHHHGSVATKTVAGDVTVAGTIAAFAGNTVTGTTVLDITDGLPDRISNRSATGTTTIRIPYGVTPDYHIATVTARAHLEGETEQPSPGRSFASPKRDYEKRLTEVHLRTVAGRITVVRAGEGADAGTGASAADASDRGGDEGAPGSVLTTRRIFRRIVKDNFDERIDERVATASDQLGVEPTPSAGVDESSSSAAGQPNAADTAGAGDAGSAGPDAGDAPTGASAAPAAGTAPDGGDGSPEADAEQRDDDRQNEAGS</sequence>
<feature type="compositionally biased region" description="Low complexity" evidence="1">
    <location>
        <begin position="269"/>
        <end position="279"/>
    </location>
</feature>
<proteinExistence type="predicted"/>
<feature type="compositionally biased region" description="Basic and acidic residues" evidence="1">
    <location>
        <begin position="390"/>
        <end position="403"/>
    </location>
</feature>
<name>A0A6H9WQ18_9MICO</name>
<feature type="compositionally biased region" description="Low complexity" evidence="1">
    <location>
        <begin position="346"/>
        <end position="378"/>
    </location>
</feature>
<gene>
    <name evidence="2" type="ORF">F8O04_02045</name>
</gene>
<keyword evidence="3" id="KW-1185">Reference proteome</keyword>
<evidence type="ECO:0008006" key="4">
    <source>
        <dbReference type="Google" id="ProtNLM"/>
    </source>
</evidence>
<reference evidence="2 3" key="1">
    <citation type="submission" date="2019-09" db="EMBL/GenBank/DDBJ databases">
        <title>Phylogeny of genus Pseudoclavibacter and closely related genus.</title>
        <authorList>
            <person name="Li Y."/>
        </authorList>
    </citation>
    <scope>NUCLEOTIDE SEQUENCE [LARGE SCALE GENOMIC DNA]</scope>
    <source>
        <strain evidence="2 3">EGI 60007</strain>
    </source>
</reference>
<evidence type="ECO:0000313" key="2">
    <source>
        <dbReference type="EMBL" id="KAB1649087.1"/>
    </source>
</evidence>
<protein>
    <recommendedName>
        <fullName evidence="4">DUF4097 domain-containing protein</fullName>
    </recommendedName>
</protein>
<evidence type="ECO:0000313" key="3">
    <source>
        <dbReference type="Proteomes" id="UP000431744"/>
    </source>
</evidence>
<comment type="caution">
    <text evidence="2">The sequence shown here is derived from an EMBL/GenBank/DDBJ whole genome shotgun (WGS) entry which is preliminary data.</text>
</comment>
<dbReference type="RefSeq" id="WP_158027672.1">
    <property type="nucleotide sequence ID" value="NZ_BMHG01000001.1"/>
</dbReference>
<dbReference type="OrthoDB" id="3232569at2"/>
<feature type="region of interest" description="Disordered" evidence="1">
    <location>
        <begin position="318"/>
        <end position="403"/>
    </location>
</feature>
<feature type="region of interest" description="Disordered" evidence="1">
    <location>
        <begin position="269"/>
        <end position="292"/>
    </location>
</feature>
<organism evidence="2 3">
    <name type="scientific">Pseudoclavibacter endophyticus</name>
    <dbReference type="NCBI Taxonomy" id="1778590"/>
    <lineage>
        <taxon>Bacteria</taxon>
        <taxon>Bacillati</taxon>
        <taxon>Actinomycetota</taxon>
        <taxon>Actinomycetes</taxon>
        <taxon>Micrococcales</taxon>
        <taxon>Microbacteriaceae</taxon>
        <taxon>Pseudoclavibacter</taxon>
    </lineage>
</organism>
<accession>A0A6H9WQ18</accession>
<dbReference type="EMBL" id="WBJY01000001">
    <property type="protein sequence ID" value="KAB1649087.1"/>
    <property type="molecule type" value="Genomic_DNA"/>
</dbReference>
<evidence type="ECO:0000256" key="1">
    <source>
        <dbReference type="SAM" id="MobiDB-lite"/>
    </source>
</evidence>
<dbReference type="AlphaFoldDB" id="A0A6H9WQ18"/>